<dbReference type="AlphaFoldDB" id="A0A9N7V6K4"/>
<comment type="caution">
    <text evidence="8">The sequence shown here is derived from an EMBL/GenBank/DDBJ whole genome shotgun (WGS) entry which is preliminary data.</text>
</comment>
<reference evidence="8" key="1">
    <citation type="submission" date="2020-03" db="EMBL/GenBank/DDBJ databases">
        <authorList>
            <person name="Weist P."/>
        </authorList>
    </citation>
    <scope>NUCLEOTIDE SEQUENCE</scope>
</reference>
<accession>A0A9N7V6K4</accession>
<evidence type="ECO:0000256" key="1">
    <source>
        <dbReference type="ARBA" id="ARBA00004123"/>
    </source>
</evidence>
<dbReference type="PANTHER" id="PTHR14453">
    <property type="entry name" value="PARP/ZINC FINGER CCCH TYPE DOMAIN CONTAINING PROTEIN"/>
    <property type="match status" value="1"/>
</dbReference>
<keyword evidence="9" id="KW-1185">Reference proteome</keyword>
<dbReference type="Gene3D" id="3.90.228.10">
    <property type="match status" value="1"/>
</dbReference>
<protein>
    <recommendedName>
        <fullName evidence="7">PARP catalytic domain-containing protein</fullName>
    </recommendedName>
</protein>
<organism evidence="8 9">
    <name type="scientific">Pleuronectes platessa</name>
    <name type="common">European plaice</name>
    <dbReference type="NCBI Taxonomy" id="8262"/>
    <lineage>
        <taxon>Eukaryota</taxon>
        <taxon>Metazoa</taxon>
        <taxon>Chordata</taxon>
        <taxon>Craniata</taxon>
        <taxon>Vertebrata</taxon>
        <taxon>Euteleostomi</taxon>
        <taxon>Actinopterygii</taxon>
        <taxon>Neopterygii</taxon>
        <taxon>Teleostei</taxon>
        <taxon>Neoteleostei</taxon>
        <taxon>Acanthomorphata</taxon>
        <taxon>Carangaria</taxon>
        <taxon>Pleuronectiformes</taxon>
        <taxon>Pleuronectoidei</taxon>
        <taxon>Pleuronectidae</taxon>
        <taxon>Pleuronectes</taxon>
    </lineage>
</organism>
<dbReference type="InterPro" id="IPR012317">
    <property type="entry name" value="Poly(ADP-ribose)pol_cat_dom"/>
</dbReference>
<dbReference type="GO" id="GO:0005737">
    <property type="term" value="C:cytoplasm"/>
    <property type="evidence" value="ECO:0007669"/>
    <property type="project" value="TreeGrafter"/>
</dbReference>
<evidence type="ECO:0000313" key="8">
    <source>
        <dbReference type="EMBL" id="CAB1443725.1"/>
    </source>
</evidence>
<name>A0A9N7V6K4_PLEPL</name>
<comment type="similarity">
    <text evidence="6">Belongs to the ARTD/PARP family.</text>
</comment>
<evidence type="ECO:0000256" key="6">
    <source>
        <dbReference type="ARBA" id="ARBA00024347"/>
    </source>
</evidence>
<keyword evidence="4" id="KW-0520">NAD</keyword>
<comment type="subcellular location">
    <subcellularLocation>
        <location evidence="1">Nucleus</location>
    </subcellularLocation>
</comment>
<evidence type="ECO:0000256" key="4">
    <source>
        <dbReference type="ARBA" id="ARBA00023027"/>
    </source>
</evidence>
<feature type="domain" description="PARP catalytic" evidence="7">
    <location>
        <begin position="1"/>
        <end position="107"/>
    </location>
</feature>
<evidence type="ECO:0000256" key="5">
    <source>
        <dbReference type="ARBA" id="ARBA00023242"/>
    </source>
</evidence>
<dbReference type="EMBL" id="CADEAL010003172">
    <property type="protein sequence ID" value="CAB1443725.1"/>
    <property type="molecule type" value="Genomic_DNA"/>
</dbReference>
<evidence type="ECO:0000256" key="3">
    <source>
        <dbReference type="ARBA" id="ARBA00022679"/>
    </source>
</evidence>
<keyword evidence="3" id="KW-0808">Transferase</keyword>
<keyword evidence="2" id="KW-0328">Glycosyltransferase</keyword>
<dbReference type="GO" id="GO:1990404">
    <property type="term" value="F:NAD+-protein mono-ADP-ribosyltransferase activity"/>
    <property type="evidence" value="ECO:0007669"/>
    <property type="project" value="TreeGrafter"/>
</dbReference>
<gene>
    <name evidence="8" type="ORF">PLEPLA_LOCUS31441</name>
</gene>
<evidence type="ECO:0000256" key="2">
    <source>
        <dbReference type="ARBA" id="ARBA00022676"/>
    </source>
</evidence>
<proteinExistence type="inferred from homology"/>
<dbReference type="GO" id="GO:0070212">
    <property type="term" value="P:protein poly-ADP-ribosylation"/>
    <property type="evidence" value="ECO:0007669"/>
    <property type="project" value="TreeGrafter"/>
</dbReference>
<evidence type="ECO:0000259" key="7">
    <source>
        <dbReference type="PROSITE" id="PS51059"/>
    </source>
</evidence>
<dbReference type="InterPro" id="IPR052056">
    <property type="entry name" value="Mono-ARTD/PARP"/>
</dbReference>
<dbReference type="PROSITE" id="PS51059">
    <property type="entry name" value="PARP_CATALYTIC"/>
    <property type="match status" value="1"/>
</dbReference>
<dbReference type="GO" id="GO:0003714">
    <property type="term" value="F:transcription corepressor activity"/>
    <property type="evidence" value="ECO:0007669"/>
    <property type="project" value="TreeGrafter"/>
</dbReference>
<dbReference type="PANTHER" id="PTHR14453:SF89">
    <property type="entry name" value="PROTEIN MONO-ADP-RIBOSYLTRANSFERASE PARP14"/>
    <property type="match status" value="1"/>
</dbReference>
<dbReference type="GO" id="GO:0010629">
    <property type="term" value="P:negative regulation of gene expression"/>
    <property type="evidence" value="ECO:0007669"/>
    <property type="project" value="TreeGrafter"/>
</dbReference>
<dbReference type="Proteomes" id="UP001153269">
    <property type="component" value="Unassembled WGS sequence"/>
</dbReference>
<dbReference type="SUPFAM" id="SSF56399">
    <property type="entry name" value="ADP-ribosylation"/>
    <property type="match status" value="1"/>
</dbReference>
<dbReference type="GO" id="GO:0005634">
    <property type="term" value="C:nucleus"/>
    <property type="evidence" value="ECO:0007669"/>
    <property type="project" value="UniProtKB-SubCell"/>
</dbReference>
<dbReference type="GO" id="GO:0003950">
    <property type="term" value="F:NAD+ poly-ADP-ribosyltransferase activity"/>
    <property type="evidence" value="ECO:0007669"/>
    <property type="project" value="InterPro"/>
</dbReference>
<keyword evidence="5" id="KW-0539">Nucleus</keyword>
<sequence>MKWIDNLASNHHLTSARPFPQTVPYAWVRVGVQVCTFSLQIERIQNPMFWKSIQIKKRDIEQRNGHPNNERRLFHGTTETTVDIINQNGFNRVYAGKNGEKFMMTSF</sequence>
<evidence type="ECO:0000313" key="9">
    <source>
        <dbReference type="Proteomes" id="UP001153269"/>
    </source>
</evidence>